<dbReference type="Proteomes" id="UP000250069">
    <property type="component" value="Chromosome"/>
</dbReference>
<name>A0ABC8DDG5_BACVE</name>
<evidence type="ECO:0000313" key="3">
    <source>
        <dbReference type="Proteomes" id="UP000250069"/>
    </source>
</evidence>
<sequence>MKRAANRLHPFAAPLCFPVWQRAFSIKVKSVFPRNVNPAGLCASCVKNAPQSFAIFFLLFYNVLVFFLFELATFWTRALFAETE</sequence>
<evidence type="ECO:0000313" key="2">
    <source>
        <dbReference type="EMBL" id="AWX74072.1"/>
    </source>
</evidence>
<gene>
    <name evidence="2" type="ORF">BVDSYZ_19480</name>
</gene>
<feature type="transmembrane region" description="Helical" evidence="1">
    <location>
        <begin position="49"/>
        <end position="69"/>
    </location>
</feature>
<proteinExistence type="predicted"/>
<evidence type="ECO:0000256" key="1">
    <source>
        <dbReference type="SAM" id="Phobius"/>
    </source>
</evidence>
<keyword evidence="1" id="KW-0812">Transmembrane</keyword>
<accession>A0ABC8DDG5</accession>
<dbReference type="EMBL" id="CP030150">
    <property type="protein sequence ID" value="AWX74072.1"/>
    <property type="molecule type" value="Genomic_DNA"/>
</dbReference>
<protein>
    <recommendedName>
        <fullName evidence="4">Transporter</fullName>
    </recommendedName>
</protein>
<dbReference type="AlphaFoldDB" id="A0ABC8DDG5"/>
<reference evidence="2 3" key="1">
    <citation type="submission" date="2018-06" db="EMBL/GenBank/DDBJ databases">
        <title>Complete Genome Sequence of Bacillus velezensis DSYZ, a Plant Growth-Promoting Rhizobacterium with Antifungal Activity.</title>
        <authorList>
            <person name="Du B."/>
            <person name="Ding Y."/>
            <person name="Liu K."/>
            <person name="Yao L."/>
            <person name="Wang C."/>
            <person name="Li H."/>
            <person name="Liu H."/>
        </authorList>
    </citation>
    <scope>NUCLEOTIDE SEQUENCE [LARGE SCALE GENOMIC DNA]</scope>
    <source>
        <strain evidence="2 3">DSYZ</strain>
    </source>
</reference>
<keyword evidence="1" id="KW-1133">Transmembrane helix</keyword>
<organism evidence="2 3">
    <name type="scientific">Bacillus velezensis</name>
    <dbReference type="NCBI Taxonomy" id="492670"/>
    <lineage>
        <taxon>Bacteria</taxon>
        <taxon>Bacillati</taxon>
        <taxon>Bacillota</taxon>
        <taxon>Bacilli</taxon>
        <taxon>Bacillales</taxon>
        <taxon>Bacillaceae</taxon>
        <taxon>Bacillus</taxon>
        <taxon>Bacillus amyloliquefaciens group</taxon>
    </lineage>
</organism>
<evidence type="ECO:0008006" key="4">
    <source>
        <dbReference type="Google" id="ProtNLM"/>
    </source>
</evidence>
<keyword evidence="1" id="KW-0472">Membrane</keyword>